<dbReference type="Proteomes" id="UP000030147">
    <property type="component" value="Unassembled WGS sequence"/>
</dbReference>
<dbReference type="CDD" id="cd06259">
    <property type="entry name" value="YdcF-like"/>
    <property type="match status" value="1"/>
</dbReference>
<evidence type="ECO:0000259" key="1">
    <source>
        <dbReference type="Pfam" id="PF02698"/>
    </source>
</evidence>
<dbReference type="Gene3D" id="3.40.50.620">
    <property type="entry name" value="HUPs"/>
    <property type="match status" value="1"/>
</dbReference>
<comment type="caution">
    <text evidence="2">The sequence shown here is derived from an EMBL/GenBank/DDBJ whole genome shotgun (WGS) entry which is preliminary data.</text>
</comment>
<dbReference type="Pfam" id="PF02698">
    <property type="entry name" value="DUF218"/>
    <property type="match status" value="1"/>
</dbReference>
<dbReference type="OrthoDB" id="9782395at2"/>
<dbReference type="GO" id="GO:0005886">
    <property type="term" value="C:plasma membrane"/>
    <property type="evidence" value="ECO:0007669"/>
    <property type="project" value="TreeGrafter"/>
</dbReference>
<dbReference type="InterPro" id="IPR051599">
    <property type="entry name" value="Cell_Envelope_Assoc"/>
</dbReference>
<evidence type="ECO:0000313" key="2">
    <source>
        <dbReference type="EMBL" id="KGP71952.1"/>
    </source>
</evidence>
<dbReference type="PANTHER" id="PTHR30336:SF20">
    <property type="entry name" value="DUF218 DOMAIN-CONTAINING PROTEIN"/>
    <property type="match status" value="1"/>
</dbReference>
<organism evidence="2 3">
    <name type="scientific">Pontibacillus yanchengensis Y32</name>
    <dbReference type="NCBI Taxonomy" id="1385514"/>
    <lineage>
        <taxon>Bacteria</taxon>
        <taxon>Bacillati</taxon>
        <taxon>Bacillota</taxon>
        <taxon>Bacilli</taxon>
        <taxon>Bacillales</taxon>
        <taxon>Bacillaceae</taxon>
        <taxon>Pontibacillus</taxon>
    </lineage>
</organism>
<dbReference type="STRING" id="1385514.N782_14755"/>
<name>A0A0A2T837_9BACI</name>
<proteinExistence type="predicted"/>
<dbReference type="AlphaFoldDB" id="A0A0A2T837"/>
<dbReference type="PANTHER" id="PTHR30336">
    <property type="entry name" value="INNER MEMBRANE PROTEIN, PROBABLE PERMEASE"/>
    <property type="match status" value="1"/>
</dbReference>
<dbReference type="InterPro" id="IPR003848">
    <property type="entry name" value="DUF218"/>
</dbReference>
<accession>A0A0A2T837</accession>
<dbReference type="eggNOG" id="COG1434">
    <property type="taxonomic scope" value="Bacteria"/>
</dbReference>
<gene>
    <name evidence="2" type="ORF">N782_14755</name>
</gene>
<reference evidence="2 3" key="1">
    <citation type="journal article" date="2015" name="Stand. Genomic Sci.">
        <title>High quality draft genome sequence of the moderately halophilic bacterium Pontibacillus yanchengensis Y32(T) and comparison among Pontibacillus genomes.</title>
        <authorList>
            <person name="Huang J."/>
            <person name="Qiao Z.X."/>
            <person name="Tang J.W."/>
            <person name="Wang G."/>
        </authorList>
    </citation>
    <scope>NUCLEOTIDE SEQUENCE [LARGE SCALE GENOMIC DNA]</scope>
    <source>
        <strain evidence="2 3">Y32</strain>
    </source>
</reference>
<feature type="domain" description="DUF218" evidence="1">
    <location>
        <begin position="36"/>
        <end position="181"/>
    </location>
</feature>
<protein>
    <submittedName>
        <fullName evidence="2">Multidrug MFS transporter</fullName>
    </submittedName>
</protein>
<evidence type="ECO:0000313" key="3">
    <source>
        <dbReference type="Proteomes" id="UP000030147"/>
    </source>
</evidence>
<keyword evidence="3" id="KW-1185">Reference proteome</keyword>
<sequence length="193" mass="21621">MKKLFGFLLLAMFAYVLYSGYSMWTYSTNYPPEHTDAAIVLGAAAYHDDPSPVFEERIKHGLKLYEDEYVDKLVFTGGKGSGAAYAEAEVAKMYAIEHGVPENDIVIETSSTITEENLKNAKSIGDTSEIDSYTIVSDPFHTKRALAMAHNLDMNAIASPTKTSRYRSLETKVPFFLREWAFYLGYEAASLIR</sequence>
<dbReference type="RefSeq" id="WP_036821470.1">
    <property type="nucleotide sequence ID" value="NZ_AVBF01000042.1"/>
</dbReference>
<dbReference type="EMBL" id="AVBF01000042">
    <property type="protein sequence ID" value="KGP71952.1"/>
    <property type="molecule type" value="Genomic_DNA"/>
</dbReference>
<dbReference type="InterPro" id="IPR014729">
    <property type="entry name" value="Rossmann-like_a/b/a_fold"/>
</dbReference>